<dbReference type="EMBL" id="MU005590">
    <property type="protein sequence ID" value="KAF2681657.1"/>
    <property type="molecule type" value="Genomic_DNA"/>
</dbReference>
<accession>A0A6G1ITS6</accession>
<organism evidence="1 2">
    <name type="scientific">Lentithecium fluviatile CBS 122367</name>
    <dbReference type="NCBI Taxonomy" id="1168545"/>
    <lineage>
        <taxon>Eukaryota</taxon>
        <taxon>Fungi</taxon>
        <taxon>Dikarya</taxon>
        <taxon>Ascomycota</taxon>
        <taxon>Pezizomycotina</taxon>
        <taxon>Dothideomycetes</taxon>
        <taxon>Pleosporomycetidae</taxon>
        <taxon>Pleosporales</taxon>
        <taxon>Massarineae</taxon>
        <taxon>Lentitheciaceae</taxon>
        <taxon>Lentithecium</taxon>
    </lineage>
</organism>
<protein>
    <submittedName>
        <fullName evidence="1">Uncharacterized protein</fullName>
    </submittedName>
</protein>
<sequence>LPYNFSRVPSFTLSVTPQSPPLLRIKQLQLSSPASPSTEPQEPTRATAQIVNTFSNLLNSYDTHITRPPTVVFPPFQQHH</sequence>
<dbReference type="Proteomes" id="UP000799291">
    <property type="component" value="Unassembled WGS sequence"/>
</dbReference>
<keyword evidence="2" id="KW-1185">Reference proteome</keyword>
<dbReference type="AlphaFoldDB" id="A0A6G1ITS6"/>
<proteinExistence type="predicted"/>
<gene>
    <name evidence="1" type="ORF">K458DRAFT_371472</name>
</gene>
<reference evidence="1" key="1">
    <citation type="journal article" date="2020" name="Stud. Mycol.">
        <title>101 Dothideomycetes genomes: a test case for predicting lifestyles and emergence of pathogens.</title>
        <authorList>
            <person name="Haridas S."/>
            <person name="Albert R."/>
            <person name="Binder M."/>
            <person name="Bloem J."/>
            <person name="Labutti K."/>
            <person name="Salamov A."/>
            <person name="Andreopoulos B."/>
            <person name="Baker S."/>
            <person name="Barry K."/>
            <person name="Bills G."/>
            <person name="Bluhm B."/>
            <person name="Cannon C."/>
            <person name="Castanera R."/>
            <person name="Culley D."/>
            <person name="Daum C."/>
            <person name="Ezra D."/>
            <person name="Gonzalez J."/>
            <person name="Henrissat B."/>
            <person name="Kuo A."/>
            <person name="Liang C."/>
            <person name="Lipzen A."/>
            <person name="Lutzoni F."/>
            <person name="Magnuson J."/>
            <person name="Mondo S."/>
            <person name="Nolan M."/>
            <person name="Ohm R."/>
            <person name="Pangilinan J."/>
            <person name="Park H.-J."/>
            <person name="Ramirez L."/>
            <person name="Alfaro M."/>
            <person name="Sun H."/>
            <person name="Tritt A."/>
            <person name="Yoshinaga Y."/>
            <person name="Zwiers L.-H."/>
            <person name="Turgeon B."/>
            <person name="Goodwin S."/>
            <person name="Spatafora J."/>
            <person name="Crous P."/>
            <person name="Grigoriev I."/>
        </authorList>
    </citation>
    <scope>NUCLEOTIDE SEQUENCE</scope>
    <source>
        <strain evidence="1">CBS 122367</strain>
    </source>
</reference>
<feature type="non-terminal residue" evidence="1">
    <location>
        <position position="1"/>
    </location>
</feature>
<evidence type="ECO:0000313" key="1">
    <source>
        <dbReference type="EMBL" id="KAF2681657.1"/>
    </source>
</evidence>
<evidence type="ECO:0000313" key="2">
    <source>
        <dbReference type="Proteomes" id="UP000799291"/>
    </source>
</evidence>
<name>A0A6G1ITS6_9PLEO</name>